<feature type="domain" description="Polysaccharide lyase 8 N-terminal alpha-helical" evidence="8">
    <location>
        <begin position="51"/>
        <end position="398"/>
    </location>
</feature>
<dbReference type="PANTHER" id="PTHR38481:SF1">
    <property type="entry name" value="HYALURONATE LYASE"/>
    <property type="match status" value="1"/>
</dbReference>
<dbReference type="PANTHER" id="PTHR38481">
    <property type="entry name" value="HYALURONATE LYASE"/>
    <property type="match status" value="1"/>
</dbReference>
<dbReference type="GO" id="GO:0005975">
    <property type="term" value="P:carbohydrate metabolic process"/>
    <property type="evidence" value="ECO:0007669"/>
    <property type="project" value="InterPro"/>
</dbReference>
<feature type="active site" evidence="4">
    <location>
        <position position="302"/>
    </location>
</feature>
<keyword evidence="3 9" id="KW-0456">Lyase</keyword>
<dbReference type="InterPro" id="IPR011013">
    <property type="entry name" value="Gal_mutarotase_sf_dom"/>
</dbReference>
<feature type="signal peptide" evidence="5">
    <location>
        <begin position="1"/>
        <end position="31"/>
    </location>
</feature>
<name>A0A380GZZ9_9STAP</name>
<dbReference type="InterPro" id="IPR003159">
    <property type="entry name" value="Lyase_8_central_dom"/>
</dbReference>
<dbReference type="Proteomes" id="UP000255425">
    <property type="component" value="Unassembled WGS sequence"/>
</dbReference>
<sequence>MLIKLRKCTKLCIIILFSVYMSCINANLSKAAENQVRTTQNLDYQQLKQLWKSVNYGYEYYDGNDKSMKKQYDYIEQDAKRLLAEMETSPSRSYLWKGAKDIQNNSSHMTKSYQNIERIAEAMNHPQTSLNTTENKKKVKDAIAWMHAHVYGVNSEENMKRLTSNQKEAGSNKKTTLKWWDFEIGSPEALTDTLILMDKDFTFKEKKKYIAPINKYVPKSNEVLASVGKPEKAKGSNLVDISKVKLTESLIEEDKNMMKSSVDSFNKVFDYVQDYATGKERNGFFRDGSYIDHQDVPYTGAYGVVLLEGISQMLPIVYATPFDVNNEQLQVLDYWIDEAFMPLIHKGEFMDFVRGRAISRENETSHSTATTVMKSLLRMSDVMHDQTLKNKYKQYVKTSVLSDDSYHPNDHLKSYADIHNMKKLIEDSSITTKNKPQQLKIYDEMKRVVYHNSNLNYTFGLSLTSNKVARYESINNENLKGWHTGAGMYYLYNNDVKHYRDDFWATSNMHYLAGTTTLNDEPTGNKKSEKTFVGGTKYNDKFASIGMDFENQQHTLTANKSWFILDDKIVFMGSGIVNKDKVHDANTTIENRKANGYTLFHNNHPLDNAKNKATTSIFLEAKDTQNNIGYRFLDAPKLTISKNERSGMWKDINESQSKDEHKNTYYEIVQPHSNTNNTYAYVLYPGIAQSEFKNKKDDISIIKQDEQFHVVKDNVNHVWGIVNYANEPQTFEIDGNKVEIKGKGMFMIKKNNDGILEGTYNNPEVSHSAIDLKSKISIKGYNILTKDVPNQDTHFELKK</sequence>
<feature type="active site" evidence="4">
    <location>
        <position position="356"/>
    </location>
</feature>
<evidence type="ECO:0000259" key="7">
    <source>
        <dbReference type="Pfam" id="PF02884"/>
    </source>
</evidence>
<dbReference type="InterPro" id="IPR008929">
    <property type="entry name" value="Chondroitin_lyas"/>
</dbReference>
<dbReference type="GO" id="GO:0030340">
    <property type="term" value="F:hyaluronate lyase activity"/>
    <property type="evidence" value="ECO:0007669"/>
    <property type="project" value="UniProtKB-EC"/>
</dbReference>
<dbReference type="InterPro" id="IPR011071">
    <property type="entry name" value="Lyase_8-like_C"/>
</dbReference>
<evidence type="ECO:0000313" key="9">
    <source>
        <dbReference type="EMBL" id="SUM67066.1"/>
    </source>
</evidence>
<dbReference type="Gene3D" id="2.60.220.10">
    <property type="entry name" value="Polysaccharide lyase family 8-like, C-terminal"/>
    <property type="match status" value="1"/>
</dbReference>
<dbReference type="InterPro" id="IPR038970">
    <property type="entry name" value="Lyase_8"/>
</dbReference>
<dbReference type="EMBL" id="UHDZ01000001">
    <property type="protein sequence ID" value="SUM67066.1"/>
    <property type="molecule type" value="Genomic_DNA"/>
</dbReference>
<feature type="active site" evidence="4">
    <location>
        <position position="293"/>
    </location>
</feature>
<evidence type="ECO:0000256" key="3">
    <source>
        <dbReference type="ARBA" id="ARBA00023239"/>
    </source>
</evidence>
<dbReference type="Gene3D" id="2.70.98.10">
    <property type="match status" value="1"/>
</dbReference>
<evidence type="ECO:0000259" key="8">
    <source>
        <dbReference type="Pfam" id="PF08124"/>
    </source>
</evidence>
<evidence type="ECO:0000259" key="6">
    <source>
        <dbReference type="Pfam" id="PF02278"/>
    </source>
</evidence>
<keyword evidence="2 5" id="KW-0732">Signal</keyword>
<evidence type="ECO:0000256" key="2">
    <source>
        <dbReference type="ARBA" id="ARBA00022729"/>
    </source>
</evidence>
<dbReference type="Gene3D" id="1.50.10.100">
    <property type="entry name" value="Chondroitin AC/alginate lyase"/>
    <property type="match status" value="1"/>
</dbReference>
<feature type="domain" description="Polysaccharide lyase family 8 central" evidence="6">
    <location>
        <begin position="440"/>
        <end position="687"/>
    </location>
</feature>
<keyword evidence="10" id="KW-1185">Reference proteome</keyword>
<dbReference type="Pfam" id="PF02884">
    <property type="entry name" value="Lyase_8_C"/>
    <property type="match status" value="1"/>
</dbReference>
<reference evidence="9 10" key="1">
    <citation type="submission" date="2018-06" db="EMBL/GenBank/DDBJ databases">
        <authorList>
            <consortium name="Pathogen Informatics"/>
            <person name="Doyle S."/>
        </authorList>
    </citation>
    <scope>NUCLEOTIDE SEQUENCE [LARGE SCALE GENOMIC DNA]</scope>
    <source>
        <strain evidence="9 10">NCTC11807</strain>
    </source>
</reference>
<dbReference type="InterPro" id="IPR004103">
    <property type="entry name" value="Lyase_8_C"/>
</dbReference>
<feature type="domain" description="Polysaccharide lyase family 8 C-terminal" evidence="7">
    <location>
        <begin position="700"/>
        <end position="768"/>
    </location>
</feature>
<dbReference type="GO" id="GO:0005576">
    <property type="term" value="C:extracellular region"/>
    <property type="evidence" value="ECO:0007669"/>
    <property type="project" value="InterPro"/>
</dbReference>
<evidence type="ECO:0000256" key="1">
    <source>
        <dbReference type="ARBA" id="ARBA00006699"/>
    </source>
</evidence>
<dbReference type="SUPFAM" id="SSF49863">
    <property type="entry name" value="Hyaluronate lyase-like, C-terminal domain"/>
    <property type="match status" value="1"/>
</dbReference>
<dbReference type="Pfam" id="PF08124">
    <property type="entry name" value="Lyase_8_N"/>
    <property type="match status" value="1"/>
</dbReference>
<dbReference type="InterPro" id="IPR014718">
    <property type="entry name" value="GH-type_carb-bd"/>
</dbReference>
<accession>A0A380GZZ9</accession>
<dbReference type="GO" id="GO:0030246">
    <property type="term" value="F:carbohydrate binding"/>
    <property type="evidence" value="ECO:0007669"/>
    <property type="project" value="InterPro"/>
</dbReference>
<organism evidence="9 10">
    <name type="scientific">Staphylococcus saccharolyticus</name>
    <dbReference type="NCBI Taxonomy" id="33028"/>
    <lineage>
        <taxon>Bacteria</taxon>
        <taxon>Bacillati</taxon>
        <taxon>Bacillota</taxon>
        <taxon>Bacilli</taxon>
        <taxon>Bacillales</taxon>
        <taxon>Staphylococcaceae</taxon>
        <taxon>Staphylococcus</taxon>
    </lineage>
</organism>
<feature type="chain" id="PRO_5017062190" evidence="5">
    <location>
        <begin position="32"/>
        <end position="799"/>
    </location>
</feature>
<protein>
    <submittedName>
        <fullName evidence="9">Polysaccharide lyase family 8, super-sandwich domain protein</fullName>
        <ecNumber evidence="9">4.2.2.1</ecNumber>
    </submittedName>
</protein>
<dbReference type="EC" id="4.2.2.1" evidence="9"/>
<dbReference type="Pfam" id="PF02278">
    <property type="entry name" value="Lyase_8"/>
    <property type="match status" value="1"/>
</dbReference>
<dbReference type="AlphaFoldDB" id="A0A380GZZ9"/>
<dbReference type="SUPFAM" id="SSF48230">
    <property type="entry name" value="Chondroitin AC/alginate lyase"/>
    <property type="match status" value="1"/>
</dbReference>
<comment type="similarity">
    <text evidence="1">Belongs to the polysaccharide lyase 8 family.</text>
</comment>
<dbReference type="GeneID" id="63935319"/>
<evidence type="ECO:0000256" key="4">
    <source>
        <dbReference type="PIRSR" id="PIRSR638970-1"/>
    </source>
</evidence>
<dbReference type="CDD" id="cd01083">
    <property type="entry name" value="GAG_Lyase"/>
    <property type="match status" value="1"/>
</dbReference>
<dbReference type="RefSeq" id="WP_115312485.1">
    <property type="nucleotide sequence ID" value="NZ_CP066042.1"/>
</dbReference>
<evidence type="ECO:0000256" key="5">
    <source>
        <dbReference type="SAM" id="SignalP"/>
    </source>
</evidence>
<evidence type="ECO:0000313" key="10">
    <source>
        <dbReference type="Proteomes" id="UP000255425"/>
    </source>
</evidence>
<dbReference type="SUPFAM" id="SSF74650">
    <property type="entry name" value="Galactose mutarotase-like"/>
    <property type="match status" value="1"/>
</dbReference>
<gene>
    <name evidence="9" type="ORF">NCTC11807_00114</name>
</gene>
<dbReference type="InterPro" id="IPR012970">
    <property type="entry name" value="Lyase_8_alpha_N"/>
</dbReference>
<proteinExistence type="inferred from homology"/>